<dbReference type="Proteomes" id="UP001217089">
    <property type="component" value="Unassembled WGS sequence"/>
</dbReference>
<evidence type="ECO:0000313" key="2">
    <source>
        <dbReference type="EMBL" id="KAJ8310594.1"/>
    </source>
</evidence>
<evidence type="ECO:0000256" key="1">
    <source>
        <dbReference type="SAM" id="Phobius"/>
    </source>
</evidence>
<dbReference type="EMBL" id="JARBDR010000640">
    <property type="protein sequence ID" value="KAJ8310594.1"/>
    <property type="molecule type" value="Genomic_DNA"/>
</dbReference>
<proteinExistence type="predicted"/>
<sequence length="92" mass="9950">MQRGQYSGFLILVFVIELSAGIAGFAYKEKLNSGFSEGLKIAIKQYGKDEVKTTTFDDLQTQGCYTLVVSFMEGNMGLIGGVALGATKEIQI</sequence>
<comment type="caution">
    <text evidence="2">The sequence shown here is derived from an EMBL/GenBank/DDBJ whole genome shotgun (WGS) entry which is preliminary data.</text>
</comment>
<feature type="transmembrane region" description="Helical" evidence="1">
    <location>
        <begin position="6"/>
        <end position="27"/>
    </location>
</feature>
<organism evidence="2 3">
    <name type="scientific">Tegillarca granosa</name>
    <name type="common">Malaysian cockle</name>
    <name type="synonym">Anadara granosa</name>
    <dbReference type="NCBI Taxonomy" id="220873"/>
    <lineage>
        <taxon>Eukaryota</taxon>
        <taxon>Metazoa</taxon>
        <taxon>Spiralia</taxon>
        <taxon>Lophotrochozoa</taxon>
        <taxon>Mollusca</taxon>
        <taxon>Bivalvia</taxon>
        <taxon>Autobranchia</taxon>
        <taxon>Pteriomorphia</taxon>
        <taxon>Arcoida</taxon>
        <taxon>Arcoidea</taxon>
        <taxon>Arcidae</taxon>
        <taxon>Tegillarca</taxon>
    </lineage>
</organism>
<keyword evidence="1" id="KW-0812">Transmembrane</keyword>
<keyword evidence="3" id="KW-1185">Reference proteome</keyword>
<evidence type="ECO:0000313" key="3">
    <source>
        <dbReference type="Proteomes" id="UP001217089"/>
    </source>
</evidence>
<keyword evidence="1" id="KW-1133">Transmembrane helix</keyword>
<accession>A0ABQ9EZK1</accession>
<gene>
    <name evidence="2" type="ORF">KUTeg_012459</name>
</gene>
<name>A0ABQ9EZK1_TEGGR</name>
<protein>
    <submittedName>
        <fullName evidence="2">Uncharacterized protein</fullName>
    </submittedName>
</protein>
<keyword evidence="1" id="KW-0472">Membrane</keyword>
<reference evidence="2 3" key="1">
    <citation type="submission" date="2022-12" db="EMBL/GenBank/DDBJ databases">
        <title>Chromosome-level genome of Tegillarca granosa.</title>
        <authorList>
            <person name="Kim J."/>
        </authorList>
    </citation>
    <scope>NUCLEOTIDE SEQUENCE [LARGE SCALE GENOMIC DNA]</scope>
    <source>
        <strain evidence="2">Teg-2019</strain>
        <tissue evidence="2">Adductor muscle</tissue>
    </source>
</reference>